<dbReference type="EMBL" id="VITF01000002">
    <property type="protein sequence ID" value="TWA72623.1"/>
    <property type="molecule type" value="Genomic_DNA"/>
</dbReference>
<organism evidence="3 4">
    <name type="scientific">Azospirillum brasilense</name>
    <dbReference type="NCBI Taxonomy" id="192"/>
    <lineage>
        <taxon>Bacteria</taxon>
        <taxon>Pseudomonadati</taxon>
        <taxon>Pseudomonadota</taxon>
        <taxon>Alphaproteobacteria</taxon>
        <taxon>Rhodospirillales</taxon>
        <taxon>Azospirillaceae</taxon>
        <taxon>Azospirillum</taxon>
    </lineage>
</organism>
<sequence length="417" mass="46285">MFRSTATLGSGRDPRFNSRSQSGAETMCERCRKTVPSCVLGQAKRRKLWTVPTEYHCSIVGTCLSSEDVAWLCRRLKLVPTADARPYDIHRYFVEKAAEDGPEARLMHKRLDENFAVAVKRFARETTEEGWMALWTAAVASGDVAAAYWGVLSHGAMPDAVRVRAFADVHMLSHLMGGENRRQLRENRDLARRCEEMTARLAKQERAAAERIAEKEVRIRELEAQLVAQRAMPAVSETPNVPKTPSGRAPGQARLLRTMDALHRRVASERMRARHAEAEVERLRRLLDPPAAQLRRTATAGTNAPTDLGGRAILYVGGRTKSLPHLRAAVETRNGCLLHHDGGFEQTTRCLEGLVERADVVVCPVDCVSHDACLRVKGLCRRMGKPFVPMRSAGATSFARILHSFGQDGAGEESAHH</sequence>
<dbReference type="Pfam" id="PF10087">
    <property type="entry name" value="DUF2325"/>
    <property type="match status" value="1"/>
</dbReference>
<dbReference type="Proteomes" id="UP000316083">
    <property type="component" value="Unassembled WGS sequence"/>
</dbReference>
<proteinExistence type="inferred from homology"/>
<protein>
    <submittedName>
        <fullName evidence="3">Uncharacterized protein DUF2325</fullName>
    </submittedName>
</protein>
<comment type="similarity">
    <text evidence="1">Belongs to the UPF0751 family.</text>
</comment>
<gene>
    <name evidence="3" type="ORF">FBZ82_102223</name>
</gene>
<feature type="region of interest" description="Disordered" evidence="2">
    <location>
        <begin position="1"/>
        <end position="21"/>
    </location>
</feature>
<evidence type="ECO:0000256" key="2">
    <source>
        <dbReference type="SAM" id="MobiDB-lite"/>
    </source>
</evidence>
<evidence type="ECO:0000256" key="1">
    <source>
        <dbReference type="ARBA" id="ARBA00007189"/>
    </source>
</evidence>
<reference evidence="3 4" key="1">
    <citation type="submission" date="2019-06" db="EMBL/GenBank/DDBJ databases">
        <title>Genomic Encyclopedia of Type Strains, Phase IV (KMG-V): Genome sequencing to study the core and pangenomes of soil and plant-associated prokaryotes.</title>
        <authorList>
            <person name="Whitman W."/>
        </authorList>
    </citation>
    <scope>NUCLEOTIDE SEQUENCE [LARGE SCALE GENOMIC DNA]</scope>
    <source>
        <strain evidence="3 4">BR 11796</strain>
    </source>
</reference>
<evidence type="ECO:0000313" key="3">
    <source>
        <dbReference type="EMBL" id="TWA72623.1"/>
    </source>
</evidence>
<dbReference type="InterPro" id="IPR016772">
    <property type="entry name" value="UCP020408"/>
</dbReference>
<name>A0A560BJ26_AZOBR</name>
<feature type="region of interest" description="Disordered" evidence="2">
    <location>
        <begin position="231"/>
        <end position="251"/>
    </location>
</feature>
<evidence type="ECO:0000313" key="4">
    <source>
        <dbReference type="Proteomes" id="UP000316083"/>
    </source>
</evidence>
<dbReference type="AlphaFoldDB" id="A0A560BJ26"/>
<accession>A0A560BJ26</accession>
<comment type="caution">
    <text evidence="3">The sequence shown here is derived from an EMBL/GenBank/DDBJ whole genome shotgun (WGS) entry which is preliminary data.</text>
</comment>